<keyword evidence="1" id="KW-1133">Transmembrane helix</keyword>
<evidence type="ECO:0000313" key="3">
    <source>
        <dbReference type="Proteomes" id="UP000594121"/>
    </source>
</evidence>
<gene>
    <name evidence="2" type="ORF">IG193_05880</name>
</gene>
<sequence>MAEIVLGVMDFIALIIGFIALVVLIVIIAIEYHYWRRRRELKRIIVRGGSH</sequence>
<evidence type="ECO:0000256" key="1">
    <source>
        <dbReference type="SAM" id="Phobius"/>
    </source>
</evidence>
<protein>
    <submittedName>
        <fullName evidence="2">Uncharacterized protein</fullName>
    </submittedName>
</protein>
<dbReference type="EMBL" id="CP062310">
    <property type="protein sequence ID" value="QOJ78295.1"/>
    <property type="molecule type" value="Genomic_DNA"/>
</dbReference>
<keyword evidence="1" id="KW-0472">Membrane</keyword>
<reference evidence="2 3" key="1">
    <citation type="submission" date="2020-10" db="EMBL/GenBank/DDBJ databases">
        <title>Thermofilum lucidum 3507LT sp. nov. a novel member of Thermofilaceae family isolated from Chile hot spring, and proposal of description order Thermofilales.</title>
        <authorList>
            <person name="Zayulina K.S."/>
            <person name="Elcheninov A.G."/>
            <person name="Toshchakov S.V."/>
            <person name="Kublanov I.V."/>
        </authorList>
    </citation>
    <scope>NUCLEOTIDE SEQUENCE [LARGE SCALE GENOMIC DNA]</scope>
    <source>
        <strain evidence="2 3">3507LT</strain>
    </source>
</reference>
<dbReference type="InParanoid" id="A0A7L9FHP5"/>
<dbReference type="Proteomes" id="UP000594121">
    <property type="component" value="Chromosome"/>
</dbReference>
<accession>A0A7L9FHP5</accession>
<organism evidence="2 3">
    <name type="scientific">Infirmifilum lucidum</name>
    <dbReference type="NCBI Taxonomy" id="2776706"/>
    <lineage>
        <taxon>Archaea</taxon>
        <taxon>Thermoproteota</taxon>
        <taxon>Thermoprotei</taxon>
        <taxon>Thermofilales</taxon>
        <taxon>Thermofilaceae</taxon>
        <taxon>Infirmifilum</taxon>
    </lineage>
</organism>
<name>A0A7L9FHP5_9CREN</name>
<dbReference type="GeneID" id="59149406"/>
<evidence type="ECO:0000313" key="2">
    <source>
        <dbReference type="EMBL" id="QOJ78295.1"/>
    </source>
</evidence>
<proteinExistence type="predicted"/>
<keyword evidence="3" id="KW-1185">Reference proteome</keyword>
<dbReference type="AlphaFoldDB" id="A0A7L9FHP5"/>
<dbReference type="KEGG" id="thel:IG193_05880"/>
<feature type="transmembrane region" description="Helical" evidence="1">
    <location>
        <begin position="12"/>
        <end position="35"/>
    </location>
</feature>
<keyword evidence="1" id="KW-0812">Transmembrane</keyword>
<dbReference type="RefSeq" id="WP_192818267.1">
    <property type="nucleotide sequence ID" value="NZ_CP062310.1"/>
</dbReference>